<dbReference type="OrthoDB" id="1727805at2759"/>
<dbReference type="InterPro" id="IPR012337">
    <property type="entry name" value="RNaseH-like_sf"/>
</dbReference>
<organism evidence="2 3">
    <name type="scientific">Gossypium australe</name>
    <dbReference type="NCBI Taxonomy" id="47621"/>
    <lineage>
        <taxon>Eukaryota</taxon>
        <taxon>Viridiplantae</taxon>
        <taxon>Streptophyta</taxon>
        <taxon>Embryophyta</taxon>
        <taxon>Tracheophyta</taxon>
        <taxon>Spermatophyta</taxon>
        <taxon>Magnoliopsida</taxon>
        <taxon>eudicotyledons</taxon>
        <taxon>Gunneridae</taxon>
        <taxon>Pentapetalae</taxon>
        <taxon>rosids</taxon>
        <taxon>malvids</taxon>
        <taxon>Malvales</taxon>
        <taxon>Malvaceae</taxon>
        <taxon>Malvoideae</taxon>
        <taxon>Gossypium</taxon>
    </lineage>
</organism>
<sequence>MLSQVTNTGQAPPTMAQHHTSPFAHQVLKIDNARDYFNSILGSYLSKHGIIHISSCVDTPQQNGVSKRKNRYLLKVARATVFTNNAPKHFWEEAIIIATYFINRMPSHVFKFQSPRQVLISSYPHTLSLSIDLPLKVFGCTSFVHIHHNYRTKLNPKSLKCIFLGYSSNKKGYNFMDVLLEK</sequence>
<dbReference type="SUPFAM" id="SSF53098">
    <property type="entry name" value="Ribonuclease H-like"/>
    <property type="match status" value="1"/>
</dbReference>
<reference evidence="3" key="1">
    <citation type="journal article" date="2019" name="Plant Biotechnol. J.">
        <title>Genome sequencing of the Australian wild diploid species Gossypium australe highlights disease resistance and delayed gland morphogenesis.</title>
        <authorList>
            <person name="Cai Y."/>
            <person name="Cai X."/>
            <person name="Wang Q."/>
            <person name="Wang P."/>
            <person name="Zhang Y."/>
            <person name="Cai C."/>
            <person name="Xu Y."/>
            <person name="Wang K."/>
            <person name="Zhou Z."/>
            <person name="Wang C."/>
            <person name="Geng S."/>
            <person name="Li B."/>
            <person name="Dong Q."/>
            <person name="Hou Y."/>
            <person name="Wang H."/>
            <person name="Ai P."/>
            <person name="Liu Z."/>
            <person name="Yi F."/>
            <person name="Sun M."/>
            <person name="An G."/>
            <person name="Cheng J."/>
            <person name="Zhang Y."/>
            <person name="Shi Q."/>
            <person name="Xie Y."/>
            <person name="Shi X."/>
            <person name="Chang Y."/>
            <person name="Huang F."/>
            <person name="Chen Y."/>
            <person name="Hong S."/>
            <person name="Mi L."/>
            <person name="Sun Q."/>
            <person name="Zhang L."/>
            <person name="Zhou B."/>
            <person name="Peng R."/>
            <person name="Zhang X."/>
            <person name="Liu F."/>
        </authorList>
    </citation>
    <scope>NUCLEOTIDE SEQUENCE [LARGE SCALE GENOMIC DNA]</scope>
    <source>
        <strain evidence="3">cv. PA1801</strain>
    </source>
</reference>
<dbReference type="PANTHER" id="PTHR42648:SF22">
    <property type="entry name" value="REVERSE TRANSCRIPTASE TY1_COPIA-TYPE DOMAIN-CONTAINING PROTEIN"/>
    <property type="match status" value="1"/>
</dbReference>
<dbReference type="AlphaFoldDB" id="A0A5B6W7H1"/>
<dbReference type="GO" id="GO:0015074">
    <property type="term" value="P:DNA integration"/>
    <property type="evidence" value="ECO:0007669"/>
    <property type="project" value="InterPro"/>
</dbReference>
<dbReference type="InterPro" id="IPR036397">
    <property type="entry name" value="RNaseH_sf"/>
</dbReference>
<evidence type="ECO:0000313" key="3">
    <source>
        <dbReference type="Proteomes" id="UP000325315"/>
    </source>
</evidence>
<name>A0A5B6W7H1_9ROSI</name>
<dbReference type="PANTHER" id="PTHR42648">
    <property type="entry name" value="TRANSPOSASE, PUTATIVE-RELATED"/>
    <property type="match status" value="1"/>
</dbReference>
<dbReference type="PROSITE" id="PS50994">
    <property type="entry name" value="INTEGRASE"/>
    <property type="match status" value="1"/>
</dbReference>
<dbReference type="Pfam" id="PF25597">
    <property type="entry name" value="SH3_retrovirus"/>
    <property type="match status" value="1"/>
</dbReference>
<feature type="domain" description="Integrase catalytic" evidence="1">
    <location>
        <begin position="1"/>
        <end position="123"/>
    </location>
</feature>
<accession>A0A5B6W7H1</accession>
<dbReference type="InterPro" id="IPR057670">
    <property type="entry name" value="SH3_retrovirus"/>
</dbReference>
<dbReference type="GO" id="GO:0003676">
    <property type="term" value="F:nucleic acid binding"/>
    <property type="evidence" value="ECO:0007669"/>
    <property type="project" value="InterPro"/>
</dbReference>
<dbReference type="InterPro" id="IPR039537">
    <property type="entry name" value="Retrotran_Ty1/copia-like"/>
</dbReference>
<dbReference type="Proteomes" id="UP000325315">
    <property type="component" value="Unassembled WGS sequence"/>
</dbReference>
<dbReference type="Gene3D" id="3.30.420.10">
    <property type="entry name" value="Ribonuclease H-like superfamily/Ribonuclease H"/>
    <property type="match status" value="1"/>
</dbReference>
<gene>
    <name evidence="2" type="ORF">EPI10_011294</name>
</gene>
<evidence type="ECO:0000259" key="1">
    <source>
        <dbReference type="PROSITE" id="PS50994"/>
    </source>
</evidence>
<comment type="caution">
    <text evidence="2">The sequence shown here is derived from an EMBL/GenBank/DDBJ whole genome shotgun (WGS) entry which is preliminary data.</text>
</comment>
<evidence type="ECO:0000313" key="2">
    <source>
        <dbReference type="EMBL" id="KAA3477406.1"/>
    </source>
</evidence>
<dbReference type="EMBL" id="SMMG02000004">
    <property type="protein sequence ID" value="KAA3477406.1"/>
    <property type="molecule type" value="Genomic_DNA"/>
</dbReference>
<proteinExistence type="predicted"/>
<protein>
    <submittedName>
        <fullName evidence="2">Retrovirus-related Pol polyprotein from transposon TNT 1-94</fullName>
    </submittedName>
</protein>
<dbReference type="InterPro" id="IPR001584">
    <property type="entry name" value="Integrase_cat-core"/>
</dbReference>
<keyword evidence="3" id="KW-1185">Reference proteome</keyword>